<evidence type="ECO:0000313" key="3">
    <source>
        <dbReference type="Proteomes" id="UP000017175"/>
    </source>
</evidence>
<feature type="region of interest" description="Disordered" evidence="1">
    <location>
        <begin position="80"/>
        <end position="107"/>
    </location>
</feature>
<evidence type="ECO:0000256" key="1">
    <source>
        <dbReference type="SAM" id="MobiDB-lite"/>
    </source>
</evidence>
<organism evidence="2 3">
    <name type="scientific">Pseudomonas fluorescens NCIMB 11764</name>
    <dbReference type="NCBI Taxonomy" id="1221522"/>
    <lineage>
        <taxon>Bacteria</taxon>
        <taxon>Pseudomonadati</taxon>
        <taxon>Pseudomonadota</taxon>
        <taxon>Gammaproteobacteria</taxon>
        <taxon>Pseudomonadales</taxon>
        <taxon>Pseudomonadaceae</taxon>
        <taxon>Pseudomonas</taxon>
    </lineage>
</organism>
<dbReference type="EMBL" id="CP010945">
    <property type="protein sequence ID" value="AKV06801.1"/>
    <property type="molecule type" value="Genomic_DNA"/>
</dbReference>
<proteinExistence type="predicted"/>
<protein>
    <submittedName>
        <fullName evidence="2">Uncharacterized protein</fullName>
    </submittedName>
</protein>
<feature type="compositionally biased region" description="Basic and acidic residues" evidence="1">
    <location>
        <begin position="90"/>
        <end position="107"/>
    </location>
</feature>
<reference evidence="2 3" key="1">
    <citation type="journal article" date="2012" name="J. Bacteriol.">
        <title>Draft genome sequence of the cyanide-utilizing bacterium Pseudomonas fluorescens strain NCIMB 11764.</title>
        <authorList>
            <person name="Vilo C.A."/>
            <person name="Benedik M.J."/>
            <person name="Kunz D.A."/>
            <person name="Dong Q."/>
        </authorList>
    </citation>
    <scope>NUCLEOTIDE SEQUENCE [LARGE SCALE GENOMIC DNA]</scope>
    <source>
        <strain evidence="2 3">NCIMB 11764</strain>
    </source>
</reference>
<name>A0A0K1QM24_PSEFL</name>
<dbReference type="Proteomes" id="UP000017175">
    <property type="component" value="Chromosome"/>
</dbReference>
<sequence>MVVSFNDPRLSNMQKTMLAEQSKPLLTKMADELTVIDRHKAESPNGSNLYNDFKERQLDSYAKKVQADFCELKNLSNNYEKNGVQFTPDTKGEDGGRAWNDKAREWE</sequence>
<dbReference type="AlphaFoldDB" id="A0A0K1QM24"/>
<accession>A0A0K1QM24</accession>
<gene>
    <name evidence="2" type="ORF">B723_10470</name>
</gene>
<evidence type="ECO:0000313" key="2">
    <source>
        <dbReference type="EMBL" id="AKV06801.1"/>
    </source>
</evidence>